<keyword evidence="3" id="KW-1185">Reference proteome</keyword>
<accession>A0AAX4JUZ3</accession>
<evidence type="ECO:0000313" key="2">
    <source>
        <dbReference type="EMBL" id="WWC89031.1"/>
    </source>
</evidence>
<dbReference type="Pfam" id="PF00106">
    <property type="entry name" value="adh_short"/>
    <property type="match status" value="1"/>
</dbReference>
<evidence type="ECO:0008006" key="4">
    <source>
        <dbReference type="Google" id="ProtNLM"/>
    </source>
</evidence>
<dbReference type="Proteomes" id="UP001355207">
    <property type="component" value="Chromosome 5"/>
</dbReference>
<dbReference type="EMBL" id="CP144102">
    <property type="protein sequence ID" value="WWC89031.1"/>
    <property type="molecule type" value="Genomic_DNA"/>
</dbReference>
<protein>
    <recommendedName>
        <fullName evidence="4">Short-chain dehydrogenase</fullName>
    </recommendedName>
</protein>
<gene>
    <name evidence="2" type="ORF">L201_003949</name>
</gene>
<dbReference type="GeneID" id="91094619"/>
<dbReference type="SUPFAM" id="SSF51735">
    <property type="entry name" value="NAD(P)-binding Rossmann-fold domains"/>
    <property type="match status" value="1"/>
</dbReference>
<dbReference type="GO" id="GO:0016491">
    <property type="term" value="F:oxidoreductase activity"/>
    <property type="evidence" value="ECO:0007669"/>
    <property type="project" value="TreeGrafter"/>
</dbReference>
<dbReference type="GO" id="GO:0005737">
    <property type="term" value="C:cytoplasm"/>
    <property type="evidence" value="ECO:0007669"/>
    <property type="project" value="TreeGrafter"/>
</dbReference>
<proteinExistence type="inferred from homology"/>
<organism evidence="2 3">
    <name type="scientific">Kwoniella dendrophila CBS 6074</name>
    <dbReference type="NCBI Taxonomy" id="1295534"/>
    <lineage>
        <taxon>Eukaryota</taxon>
        <taxon>Fungi</taxon>
        <taxon>Dikarya</taxon>
        <taxon>Basidiomycota</taxon>
        <taxon>Agaricomycotina</taxon>
        <taxon>Tremellomycetes</taxon>
        <taxon>Tremellales</taxon>
        <taxon>Cryptococcaceae</taxon>
        <taxon>Kwoniella</taxon>
    </lineage>
</organism>
<dbReference type="AlphaFoldDB" id="A0AAX4JUZ3"/>
<dbReference type="Gene3D" id="3.40.50.720">
    <property type="entry name" value="NAD(P)-binding Rossmann-like Domain"/>
    <property type="match status" value="1"/>
</dbReference>
<dbReference type="InterPro" id="IPR036291">
    <property type="entry name" value="NAD(P)-bd_dom_sf"/>
</dbReference>
<sequence length="271" mass="29871">MSIAKTVVLITGANSGIGYQTVRHLLASERPYHIFLGARSNDKSQSAITRLVEEYPRTSSELSPLVIDLESDDSIAQAHETIKAKTDVLDVLINNAGVELDGDGAENGLKTRQIFDKTWSTNVTGPYILTSTLIPLLLKSKDGRILFLTSGTASFELSTNEEFFLNISPEAGWPKKYQRELPSYKSSKVGLNMIMRDFYRILKNDNIKVWTVNPGFVVTGLGGNPETLKNLGAGNPDQSGSFVKDVVEGKRDKDVGKTVQQKWLYGDVLPF</sequence>
<dbReference type="GO" id="GO:0019748">
    <property type="term" value="P:secondary metabolic process"/>
    <property type="evidence" value="ECO:0007669"/>
    <property type="project" value="TreeGrafter"/>
</dbReference>
<dbReference type="PANTHER" id="PTHR43544:SF32">
    <property type="entry name" value="CHAIN DEHYDROGENASE, PUTATIVE (AFU_ORTHOLOGUE AFUA_5G01530)-RELATED"/>
    <property type="match status" value="1"/>
</dbReference>
<dbReference type="PANTHER" id="PTHR43544">
    <property type="entry name" value="SHORT-CHAIN DEHYDROGENASE/REDUCTASE"/>
    <property type="match status" value="1"/>
</dbReference>
<name>A0AAX4JUZ3_9TREE</name>
<evidence type="ECO:0000313" key="3">
    <source>
        <dbReference type="Proteomes" id="UP001355207"/>
    </source>
</evidence>
<comment type="similarity">
    <text evidence="1">Belongs to the short-chain dehydrogenases/reductases (SDR) family.</text>
</comment>
<dbReference type="InterPro" id="IPR051468">
    <property type="entry name" value="Fungal_SecMetab_SDRs"/>
</dbReference>
<dbReference type="PRINTS" id="PR00081">
    <property type="entry name" value="GDHRDH"/>
</dbReference>
<evidence type="ECO:0000256" key="1">
    <source>
        <dbReference type="ARBA" id="ARBA00006484"/>
    </source>
</evidence>
<dbReference type="RefSeq" id="XP_066075794.1">
    <property type="nucleotide sequence ID" value="XM_066219697.1"/>
</dbReference>
<dbReference type="InterPro" id="IPR002347">
    <property type="entry name" value="SDR_fam"/>
</dbReference>
<reference evidence="2 3" key="1">
    <citation type="submission" date="2024-01" db="EMBL/GenBank/DDBJ databases">
        <title>Comparative genomics of Cryptococcus and Kwoniella reveals pathogenesis evolution and contrasting modes of karyotype evolution via chromosome fusion or intercentromeric recombination.</title>
        <authorList>
            <person name="Coelho M.A."/>
            <person name="David-Palma M."/>
            <person name="Shea T."/>
            <person name="Bowers K."/>
            <person name="McGinley-Smith S."/>
            <person name="Mohammad A.W."/>
            <person name="Gnirke A."/>
            <person name="Yurkov A.M."/>
            <person name="Nowrousian M."/>
            <person name="Sun S."/>
            <person name="Cuomo C.A."/>
            <person name="Heitman J."/>
        </authorList>
    </citation>
    <scope>NUCLEOTIDE SEQUENCE [LARGE SCALE GENOMIC DNA]</scope>
    <source>
        <strain evidence="2 3">CBS 6074</strain>
    </source>
</reference>